<accession>A0ABJ7HAQ4</accession>
<reference evidence="1" key="5">
    <citation type="submission" date="2025-09" db="UniProtKB">
        <authorList>
            <consortium name="Ensembl"/>
        </authorList>
    </citation>
    <scope>IDENTIFICATION</scope>
</reference>
<evidence type="ECO:0007829" key="3">
    <source>
        <dbReference type="PeptideAtlas" id="A0ABJ7HAQ4"/>
    </source>
</evidence>
<proteinExistence type="evidence at protein level"/>
<sequence length="35" mass="3967">MSGSTPFQMRLVHLDLKGAPPKVSYLSEVRTPFYL</sequence>
<dbReference type="Proteomes" id="UP000005640">
    <property type="component" value="Chromosome 17"/>
</dbReference>
<evidence type="ECO:0007829" key="4">
    <source>
        <dbReference type="ProteomicsDB" id="A0ABJ7HAQ4"/>
    </source>
</evidence>
<dbReference type="EMBL" id="AC132938">
    <property type="status" value="NOT_ANNOTATED_CDS"/>
    <property type="molecule type" value="Genomic_DNA"/>
</dbReference>
<reference evidence="1 2" key="3">
    <citation type="journal article" date="2006" name="Nature">
        <title>DNA sequence of human chromosome 17 and analysis of rearrangement in the human lineage.</title>
        <authorList>
            <person name="Zody M.C."/>
            <person name="Garber M."/>
            <person name="Adams D.J."/>
            <person name="Sharpe T."/>
            <person name="Harrow J."/>
            <person name="Lupski J.R."/>
            <person name="Nicholson C."/>
            <person name="Searle S.M."/>
            <person name="Wilming L."/>
            <person name="Young S.K."/>
            <person name="Abouelleil A."/>
            <person name="Allen N.R."/>
            <person name="Bi W."/>
            <person name="Bloom T."/>
            <person name="Borowsky M.L."/>
            <person name="Bugalter B.E."/>
            <person name="Butler J."/>
            <person name="Chang J.L."/>
            <person name="Chen C.K."/>
            <person name="Cook A."/>
            <person name="Corum B."/>
            <person name="Cuomo C.A."/>
            <person name="de Jong P.J."/>
            <person name="DeCaprio D."/>
            <person name="Dewar K."/>
            <person name="FitzGerald M."/>
            <person name="Gilbert J."/>
            <person name="Gibson R."/>
            <person name="Gnerre S."/>
            <person name="Goldstein S."/>
            <person name="Grafham D.V."/>
            <person name="Grocock R."/>
            <person name="Hafez N."/>
            <person name="Hagopian D.S."/>
            <person name="Hart E."/>
            <person name="Norman C.H."/>
            <person name="Humphray S."/>
            <person name="Jaffe D.B."/>
            <person name="Jones M."/>
            <person name="Kamal M."/>
            <person name="Khodiyar V.K."/>
            <person name="LaButti K."/>
            <person name="Laird G."/>
            <person name="Lehoczky J."/>
            <person name="Liu X."/>
            <person name="Lokyitsang T."/>
            <person name="Loveland J."/>
            <person name="Lui A."/>
            <person name="Macdonald P."/>
            <person name="Major J.E."/>
            <person name="Matthews L."/>
            <person name="Mauceli E."/>
            <person name="McCarroll S.A."/>
            <person name="Mihalev A.H."/>
            <person name="Mudge J."/>
            <person name="Nguyen C."/>
            <person name="Nicol R."/>
            <person name="O'Leary S.B."/>
            <person name="Osoegawa K."/>
            <person name="Schwartz D.C."/>
            <person name="Shaw-Smith C."/>
            <person name="Stankiewicz P."/>
            <person name="Steward C."/>
            <person name="Swarbreck D."/>
            <person name="Venkataraman V."/>
            <person name="Whittaker C.A."/>
            <person name="Yang X."/>
            <person name="Zimmer A.R."/>
            <person name="Bradley A."/>
            <person name="Hubbard T."/>
            <person name="Birren B.W."/>
            <person name="Rogers J."/>
            <person name="Lander E.S."/>
            <person name="Nusbaum C."/>
        </authorList>
    </citation>
    <scope>NUCLEOTIDE SEQUENCE [LARGE SCALE GENOMIC DNA]</scope>
</reference>
<organism evidence="1 2">
    <name type="scientific">Homo sapiens</name>
    <name type="common">Human</name>
    <dbReference type="NCBI Taxonomy" id="9606"/>
    <lineage>
        <taxon>Eukaryota</taxon>
        <taxon>Metazoa</taxon>
        <taxon>Chordata</taxon>
        <taxon>Craniata</taxon>
        <taxon>Vertebrata</taxon>
        <taxon>Euteleostomi</taxon>
        <taxon>Mammalia</taxon>
        <taxon>Eutheria</taxon>
        <taxon>Euarchontoglires</taxon>
        <taxon>Primates</taxon>
        <taxon>Haplorrhini</taxon>
        <taxon>Catarrhini</taxon>
        <taxon>Hominidae</taxon>
        <taxon>Homo</taxon>
    </lineage>
</organism>
<evidence type="ECO:0000313" key="1">
    <source>
        <dbReference type="Ensembl" id="ENSP00000521000.1"/>
    </source>
</evidence>
<dbReference type="HGNC" id="HGNC:26307">
    <property type="gene designation" value="HEXD"/>
</dbReference>
<dbReference type="Ensembl" id="ENST00000583978.6">
    <property type="protein sequence ID" value="ENSP00000521000.1"/>
    <property type="gene ID" value="ENSG00000169660.18"/>
</dbReference>
<dbReference type="GeneTree" id="ENSGT00390000014852"/>
<reference evidence="1 2" key="2">
    <citation type="journal article" date="2004" name="Nature">
        <title>Finishing the euchromatic sequence of the human genome.</title>
        <authorList>
            <consortium name="International Human Genome Sequencing Consortium"/>
        </authorList>
    </citation>
    <scope>NUCLEOTIDE SEQUENCE [LARGE SCALE GENOMIC DNA]</scope>
</reference>
<name>A0ABJ7HAQ4_HUMAN</name>
<reference evidence="1" key="4">
    <citation type="submission" date="2025-08" db="UniProtKB">
        <authorList>
            <consortium name="Ensembl"/>
        </authorList>
    </citation>
    <scope>IDENTIFICATION</scope>
</reference>
<dbReference type="Ensembl" id="ENST00000583978.6">
    <property type="protein sequence ID" value="ENSP00000521000.1"/>
    <property type="gene ID" value="ENSG00000169660.17"/>
</dbReference>
<gene>
    <name evidence="1" type="primary">HEXD</name>
</gene>
<evidence type="ECO:0000313" key="2">
    <source>
        <dbReference type="Proteomes" id="UP000005640"/>
    </source>
</evidence>
<keyword evidence="3 4" id="KW-1267">Proteomics identification</keyword>
<dbReference type="OpenTargets" id="ENSG00000169660"/>
<keyword evidence="2" id="KW-1185">Reference proteome</keyword>
<protein>
    <submittedName>
        <fullName evidence="1">Hexosaminidase D</fullName>
    </submittedName>
</protein>
<reference evidence="1 2" key="1">
    <citation type="journal article" date="2001" name="Nature">
        <title>Initial sequencing and analysis of the human genome.</title>
        <authorList>
            <consortium name="International Human Genome Sequencing Consortium"/>
            <person name="Lander E.S."/>
            <person name="Linton L.M."/>
            <person name="Birren B."/>
            <person name="Nusbaum C."/>
            <person name="Zody M.C."/>
            <person name="Baldwin J."/>
            <person name="Devon K."/>
            <person name="Dewar K."/>
            <person name="Doyle M."/>
            <person name="FitzHugh W."/>
            <person name="Funke R."/>
            <person name="Gage D."/>
            <person name="Harris K."/>
            <person name="Heaford A."/>
            <person name="Howland J."/>
            <person name="Kann L."/>
            <person name="Lehoczky J."/>
            <person name="LeVine R."/>
            <person name="McEwan P."/>
            <person name="McKernan K."/>
            <person name="Meldrim J."/>
            <person name="Mesirov J.P."/>
            <person name="Miranda C."/>
            <person name="Morris W."/>
            <person name="Naylor J."/>
            <person name="Raymond C."/>
            <person name="Rosetti M."/>
            <person name="Santos R."/>
            <person name="Sheridan A."/>
            <person name="Sougnez C."/>
            <person name="Stange-Thomann N."/>
            <person name="Stojanovic N."/>
            <person name="Subramanian A."/>
            <person name="Wyman D."/>
            <person name="Rogers J."/>
            <person name="Sulston J."/>
            <person name="Ainscough R."/>
            <person name="Beck S."/>
            <person name="Bentley D."/>
            <person name="Burton J."/>
            <person name="Clee C."/>
            <person name="Carter N."/>
            <person name="Coulson A."/>
            <person name="Deadman R."/>
            <person name="Deloukas P."/>
            <person name="Dunham A."/>
            <person name="Dunham I."/>
            <person name="Durbin R."/>
            <person name="French L."/>
            <person name="Grafham D."/>
            <person name="Gregory S."/>
            <person name="Hubbard T."/>
            <person name="Humphray S."/>
            <person name="Hunt A."/>
            <person name="Jones M."/>
            <person name="Lloyd C."/>
            <person name="McMurray A."/>
            <person name="Matthews L."/>
            <person name="Mercer S."/>
            <person name="Milne S."/>
            <person name="Mullikin J.C."/>
            <person name="Mungall A."/>
            <person name="Plumb R."/>
            <person name="Ross M."/>
            <person name="Shownkeen R."/>
            <person name="Sims S."/>
            <person name="Waterston R.H."/>
            <person name="Wilson R.K."/>
            <person name="Hillier L.W."/>
            <person name="McPherson J.D."/>
            <person name="Marra M.A."/>
            <person name="Mardis E.R."/>
            <person name="Fulton L.A."/>
            <person name="Chinwalla A.T."/>
            <person name="Pepin K.H."/>
            <person name="Gish W.R."/>
            <person name="Chissoe S.L."/>
            <person name="Wendl M.C."/>
            <person name="Delehaunty K.D."/>
            <person name="Miner T.L."/>
            <person name="Delehaunty A."/>
            <person name="Kramer J.B."/>
            <person name="Cook L.L."/>
            <person name="Fulton R.S."/>
            <person name="Johnson D.L."/>
            <person name="Minx P.J."/>
            <person name="Clifton S.W."/>
            <person name="Hawkins T."/>
            <person name="Branscomb E."/>
            <person name="Predki P."/>
            <person name="Richardson P."/>
            <person name="Wenning S."/>
            <person name="Slezak T."/>
            <person name="Doggett N."/>
            <person name="Cheng J.F."/>
            <person name="Olsen A."/>
            <person name="Lucas S."/>
            <person name="Elkin C."/>
            <person name="Uberbacher E."/>
            <person name="Frazier M."/>
            <person name="Gibbs R.A."/>
            <person name="Muzny D.M."/>
            <person name="Scherer S.E."/>
            <person name="Bouck J.B."/>
            <person name="Sodergren E.J."/>
            <person name="Worley K.C."/>
            <person name="Rives C.M."/>
            <person name="Gorrell J.H."/>
            <person name="Metzker M.L."/>
            <person name="Naylor S.L."/>
            <person name="Kucherlapati R.S."/>
            <person name="Nelson D.L."/>
            <person name="Weinstock G.M."/>
            <person name="Sakaki Y."/>
            <person name="Fujiyama A."/>
            <person name="Hattori M."/>
            <person name="Yada T."/>
            <person name="Toyoda A."/>
            <person name="Itoh T."/>
            <person name="Kawagoe C."/>
            <person name="Watanabe H."/>
            <person name="Totoki Y."/>
            <person name="Taylor T."/>
            <person name="Weissenbach J."/>
            <person name="Heilig R."/>
            <person name="Saurin W."/>
            <person name="Artiguenave F."/>
            <person name="Brottier P."/>
            <person name="Bruls T."/>
            <person name="Pelletier E."/>
            <person name="Robert C."/>
            <person name="Wincker P."/>
            <person name="Smith D.R."/>
            <person name="Doucette-Stamm L."/>
            <person name="Rubenfield M."/>
            <person name="Weinstock K."/>
            <person name="Lee H.M."/>
            <person name="Dubois J."/>
            <person name="Rosenthal A."/>
            <person name="Platzer M."/>
            <person name="Nyakatura G."/>
            <person name="Taudien S."/>
            <person name="Rump A."/>
            <person name="Yang H."/>
            <person name="Yu J."/>
            <person name="Wang J."/>
            <person name="Huang G."/>
            <person name="Gu J."/>
            <person name="Hood L."/>
            <person name="Rowen L."/>
            <person name="Madan A."/>
            <person name="Qin S."/>
            <person name="Davis R.W."/>
            <person name="Federspiel N.A."/>
            <person name="Abola A.P."/>
            <person name="Proctor M.J."/>
            <person name="Myers R.M."/>
            <person name="Schmutz J."/>
            <person name="Dickson M."/>
            <person name="Grimwood J."/>
            <person name="Cox D.R."/>
            <person name="Olson M.V."/>
            <person name="Kaul R."/>
            <person name="Raymond C."/>
            <person name="Shimizu N."/>
            <person name="Kawasaki K."/>
            <person name="Minoshima S."/>
            <person name="Evans G.A."/>
            <person name="Athanasiou M."/>
            <person name="Schultz R."/>
            <person name="Roe B.A."/>
            <person name="Chen F."/>
            <person name="Pan H."/>
            <person name="Ramser J."/>
            <person name="Lehrach H."/>
            <person name="Reinhardt R."/>
            <person name="McCombie W.R."/>
            <person name="de la Bastide M."/>
            <person name="Dedhia N."/>
            <person name="Blocker H."/>
            <person name="Hornischer K."/>
            <person name="Nordsiek G."/>
            <person name="Agarwala R."/>
            <person name="Aravind L."/>
            <person name="Bailey J.A."/>
            <person name="Bateman A."/>
            <person name="Batzoglou S."/>
            <person name="Birney E."/>
            <person name="Bork P."/>
            <person name="Brown D.G."/>
            <person name="Burge C.B."/>
            <person name="Cerutti L."/>
            <person name="Chen H.C."/>
            <person name="Church D."/>
            <person name="Clamp M."/>
            <person name="Copley R.R."/>
            <person name="Doerks T."/>
            <person name="Eddy S.R."/>
            <person name="Eichler E.E."/>
            <person name="Furey T.S."/>
            <person name="Galagan J."/>
            <person name="Gilbert J.G."/>
            <person name="Harmon C."/>
            <person name="Hayashizaki Y."/>
            <person name="Haussler D."/>
            <person name="Hermjakob H."/>
            <person name="Hokamp K."/>
            <person name="Jang W."/>
            <person name="Johnson L.S."/>
            <person name="Jones T.A."/>
            <person name="Kasif S."/>
            <person name="Kaspryzk A."/>
            <person name="Kennedy S."/>
            <person name="Kent W.J."/>
            <person name="Kitts P."/>
            <person name="Koonin E.V."/>
            <person name="Korf I."/>
            <person name="Kulp D."/>
            <person name="Lancet D."/>
            <person name="Lowe T.M."/>
            <person name="McLysaght A."/>
            <person name="Mikkelsen T."/>
            <person name="Moran J.V."/>
            <person name="Mulder N."/>
            <person name="Pollara V.J."/>
            <person name="Ponting C.P."/>
            <person name="Schuler G."/>
            <person name="Schultz J."/>
            <person name="Slater G."/>
            <person name="Smit A.F."/>
            <person name="Stupka E."/>
            <person name="Szustakowski J."/>
            <person name="Thierry-Mieg D."/>
            <person name="Thierry-Mieg J."/>
            <person name="Wagner L."/>
            <person name="Wallis J."/>
            <person name="Wheeler R."/>
            <person name="Williams A."/>
            <person name="Wolf Y.I."/>
            <person name="Wolfe K.H."/>
            <person name="Yang S.P."/>
            <person name="Yeh R.F."/>
            <person name="Collins F."/>
            <person name="Guyer M.S."/>
            <person name="Peterson J."/>
            <person name="Felsenfeld A."/>
            <person name="Wetterstrand K.A."/>
            <person name="Patrinos A."/>
            <person name="Morgan M.J."/>
            <person name="de Jong P."/>
            <person name="Catanese J.J."/>
            <person name="Osoegawa K."/>
            <person name="Shizuya H."/>
            <person name="Choi S."/>
            <person name="Chen Y.J."/>
        </authorList>
    </citation>
    <scope>NUCLEOTIDE SEQUENCE [LARGE SCALE GENOMIC DNA]</scope>
</reference>